<dbReference type="Gene3D" id="3.10.560.10">
    <property type="entry name" value="Outer membrane lipoprotein wza domain like"/>
    <property type="match status" value="5"/>
</dbReference>
<evidence type="ECO:0000256" key="2">
    <source>
        <dbReference type="SAM" id="MobiDB-lite"/>
    </source>
</evidence>
<feature type="compositionally biased region" description="Gly residues" evidence="2">
    <location>
        <begin position="30"/>
        <end position="44"/>
    </location>
</feature>
<dbReference type="OrthoDB" id="9815244at2"/>
<dbReference type="STRING" id="880072.Desac_1899"/>
<dbReference type="PANTHER" id="PTHR33619:SF3">
    <property type="entry name" value="POLYSACCHARIDE EXPORT PROTEIN GFCE-RELATED"/>
    <property type="match status" value="1"/>
</dbReference>
<keyword evidence="7" id="KW-1185">Reference proteome</keyword>
<dbReference type="eggNOG" id="COG1596">
    <property type="taxonomic scope" value="Bacteria"/>
</dbReference>
<evidence type="ECO:0000256" key="3">
    <source>
        <dbReference type="SAM" id="SignalP"/>
    </source>
</evidence>
<dbReference type="RefSeq" id="WP_013706846.1">
    <property type="nucleotide sequence ID" value="NC_015388.1"/>
</dbReference>
<reference evidence="6 7" key="1">
    <citation type="journal article" date="2011" name="Stand. Genomic Sci.">
        <title>Complete genome sequence of the acetate-degrading sulfate reducer Desulfobacca acetoxidans type strain (ASRB2).</title>
        <authorList>
            <person name="Goker M."/>
            <person name="Teshima H."/>
            <person name="Lapidus A."/>
            <person name="Nolan M."/>
            <person name="Lucas S."/>
            <person name="Hammon N."/>
            <person name="Deshpande S."/>
            <person name="Cheng J.F."/>
            <person name="Tapia R."/>
            <person name="Han C."/>
            <person name="Goodwin L."/>
            <person name="Pitluck S."/>
            <person name="Huntemann M."/>
            <person name="Liolios K."/>
            <person name="Ivanova N."/>
            <person name="Pagani I."/>
            <person name="Mavromatis K."/>
            <person name="Ovchinikova G."/>
            <person name="Pati A."/>
            <person name="Chen A."/>
            <person name="Palaniappan K."/>
            <person name="Land M."/>
            <person name="Hauser L."/>
            <person name="Brambilla E.M."/>
            <person name="Rohde M."/>
            <person name="Spring S."/>
            <person name="Detter J.C."/>
            <person name="Woyke T."/>
            <person name="Bristow J."/>
            <person name="Eisen J.A."/>
            <person name="Markowitz V."/>
            <person name="Hugenholtz P."/>
            <person name="Kyrpides N.C."/>
            <person name="Klenk H.P."/>
        </authorList>
    </citation>
    <scope>NUCLEOTIDE SEQUENCE [LARGE SCALE GENOMIC DNA]</scope>
    <source>
        <strain evidence="7">ATCC 700848 / DSM 11109 / ASRB2</strain>
    </source>
</reference>
<feature type="region of interest" description="Disordered" evidence="2">
    <location>
        <begin position="28"/>
        <end position="124"/>
    </location>
</feature>
<feature type="domain" description="Soluble ligand binding" evidence="5">
    <location>
        <begin position="506"/>
        <end position="541"/>
    </location>
</feature>
<dbReference type="GO" id="GO:0015159">
    <property type="term" value="F:polysaccharide transmembrane transporter activity"/>
    <property type="evidence" value="ECO:0007669"/>
    <property type="project" value="InterPro"/>
</dbReference>
<evidence type="ECO:0000259" key="5">
    <source>
        <dbReference type="Pfam" id="PF10531"/>
    </source>
</evidence>
<feature type="compositionally biased region" description="Polar residues" evidence="2">
    <location>
        <begin position="68"/>
        <end position="84"/>
    </location>
</feature>
<dbReference type="EMBL" id="CP002629">
    <property type="protein sequence ID" value="AEB09737.1"/>
    <property type="molecule type" value="Genomic_DNA"/>
</dbReference>
<feature type="domain" description="Soluble ligand binding" evidence="5">
    <location>
        <begin position="324"/>
        <end position="375"/>
    </location>
</feature>
<keyword evidence="1 3" id="KW-0732">Signal</keyword>
<evidence type="ECO:0000313" key="7">
    <source>
        <dbReference type="Proteomes" id="UP000000483"/>
    </source>
</evidence>
<feature type="domain" description="Soluble ligand binding" evidence="5">
    <location>
        <begin position="412"/>
        <end position="465"/>
    </location>
</feature>
<feature type="domain" description="Soluble ligand binding" evidence="5">
    <location>
        <begin position="241"/>
        <end position="291"/>
    </location>
</feature>
<feature type="domain" description="Polysaccharide export protein N-terminal" evidence="4">
    <location>
        <begin position="159"/>
        <end position="233"/>
    </location>
</feature>
<evidence type="ECO:0000256" key="1">
    <source>
        <dbReference type="ARBA" id="ARBA00022729"/>
    </source>
</evidence>
<protein>
    <submittedName>
        <fullName evidence="6">Polysaccharide export protein</fullName>
    </submittedName>
</protein>
<feature type="compositionally biased region" description="Low complexity" evidence="2">
    <location>
        <begin position="45"/>
        <end position="62"/>
    </location>
</feature>
<sequence length="770" mass="83805">MSGKKIISLVLIVCFLLPPPAIWCQDSGAGPSGSGTTGLGGGTPTGPAASPAGPAAPGTSSGIGPTTPDLSSQAQFYLQKTSPTLGPPEIQKVTPPSGPETQPPPTAPTTPVTEQAPESTEEPIELEQRARIQGIALPLFGYNFFRRPPTSFLPVTQTPVGPDYLIGPGDTVRIVLWGSIQGEHAIVVDRNGQIAIPKIGVVQVSGLTFKQLREVLDREFARQYTNFQMNVTLDNLRTITIYVVGNARAPGSYSISSLSTLVNALFAAGGPSKKGSMRHIEVRRSGRTIVRFDLYDLLLRGDKTKDIRLMPEDVIFIPIAGDRVGIGGPVKNPAIYELKQERTLTDLIRIAGGLAATAFKSRVQMMRIQDRKEMVLVEDDLELFLDKRRPDIVLQGGDLVKIFPVPSQNIKMVRIGGAVQNPGEFGMRDGMRVSDLIVFAGGFILSSNLDEAEITRVTPTPQGPQTNRIYISLRKAMTGKPKDNILLKPNDYLFVRTIPDWDLYKMVEVKGELKYPGAYTIRKGETLSSVLARAGGFSDKAFPQGAFFSRTAVKQQQAQHLRQAIDRMEADMIAAASVKTQAEMDPKEAQRSALVYQQQRQLITKLREIVPLGRVVIRLDDPERLRGTPWDLEMQEGDTLIVPQVQQTVNVMGSVINPTAIVYDPHLSVNDYIVRAGGTAKYADPKETFVIKANGSAVSRKSFKWFGAGWTGSEQAFHMGGIKSLRLGPGDSVIVPEDLERINWIKEIKDIATILGQIALMAGVVVAAAK</sequence>
<feature type="chain" id="PRO_5003282687" evidence="3">
    <location>
        <begin position="24"/>
        <end position="770"/>
    </location>
</feature>
<dbReference type="AlphaFoldDB" id="F2NJT2"/>
<dbReference type="Proteomes" id="UP000000483">
    <property type="component" value="Chromosome"/>
</dbReference>
<evidence type="ECO:0000259" key="4">
    <source>
        <dbReference type="Pfam" id="PF02563"/>
    </source>
</evidence>
<evidence type="ECO:0000313" key="6">
    <source>
        <dbReference type="EMBL" id="AEB09737.1"/>
    </source>
</evidence>
<name>F2NJT2_DESAR</name>
<dbReference type="PANTHER" id="PTHR33619">
    <property type="entry name" value="POLYSACCHARIDE EXPORT PROTEIN GFCE-RELATED"/>
    <property type="match status" value="1"/>
</dbReference>
<organism evidence="6 7">
    <name type="scientific">Desulfobacca acetoxidans (strain ATCC 700848 / DSM 11109 / ASRB2)</name>
    <dbReference type="NCBI Taxonomy" id="880072"/>
    <lineage>
        <taxon>Bacteria</taxon>
        <taxon>Pseudomonadati</taxon>
        <taxon>Thermodesulfobacteriota</taxon>
        <taxon>Desulfobaccia</taxon>
        <taxon>Desulfobaccales</taxon>
        <taxon>Desulfobaccaceae</taxon>
        <taxon>Desulfobacca</taxon>
    </lineage>
</organism>
<accession>F2NJT2</accession>
<dbReference type="InterPro" id="IPR049712">
    <property type="entry name" value="Poly_export"/>
</dbReference>
<dbReference type="HOGENOM" id="CLU_011447_2_1_7"/>
<proteinExistence type="predicted"/>
<feature type="compositionally biased region" description="Pro residues" evidence="2">
    <location>
        <begin position="96"/>
        <end position="108"/>
    </location>
</feature>
<dbReference type="Pfam" id="PF02563">
    <property type="entry name" value="Poly_export"/>
    <property type="match status" value="1"/>
</dbReference>
<dbReference type="Pfam" id="PF10531">
    <property type="entry name" value="SLBB"/>
    <property type="match status" value="4"/>
</dbReference>
<gene>
    <name evidence="6" type="ordered locus">Desac_1899</name>
</gene>
<feature type="signal peptide" evidence="3">
    <location>
        <begin position="1"/>
        <end position="23"/>
    </location>
</feature>
<dbReference type="InterPro" id="IPR003715">
    <property type="entry name" value="Poly_export_N"/>
</dbReference>
<dbReference type="InterPro" id="IPR019554">
    <property type="entry name" value="Soluble_ligand-bd"/>
</dbReference>
<dbReference type="KEGG" id="dao:Desac_1899"/>
<reference evidence="7" key="2">
    <citation type="submission" date="2011-03" db="EMBL/GenBank/DDBJ databases">
        <title>The complete genome of Desulfobacca acetoxidans DSM 11109.</title>
        <authorList>
            <consortium name="US DOE Joint Genome Institute (JGI-PGF)"/>
            <person name="Lucas S."/>
            <person name="Copeland A."/>
            <person name="Lapidus A."/>
            <person name="Bruce D."/>
            <person name="Goodwin L."/>
            <person name="Pitluck S."/>
            <person name="Peters L."/>
            <person name="Kyrpides N."/>
            <person name="Mavromatis K."/>
            <person name="Ivanova N."/>
            <person name="Ovchinnikova G."/>
            <person name="Teshima H."/>
            <person name="Detter J.C."/>
            <person name="Han C."/>
            <person name="Land M."/>
            <person name="Hauser L."/>
            <person name="Markowitz V."/>
            <person name="Cheng J.-F."/>
            <person name="Hugenholtz P."/>
            <person name="Woyke T."/>
            <person name="Wu D."/>
            <person name="Spring S."/>
            <person name="Schueler E."/>
            <person name="Brambilla E."/>
            <person name="Klenk H.-P."/>
            <person name="Eisen J.A."/>
        </authorList>
    </citation>
    <scope>NUCLEOTIDE SEQUENCE [LARGE SCALE GENOMIC DNA]</scope>
    <source>
        <strain evidence="7">ATCC 700848 / DSM 11109 / ASRB2</strain>
    </source>
</reference>